<dbReference type="EMBL" id="WMEQ01000017">
    <property type="protein sequence ID" value="MYL35493.1"/>
    <property type="molecule type" value="Genomic_DNA"/>
</dbReference>
<evidence type="ECO:0000313" key="4">
    <source>
        <dbReference type="Proteomes" id="UP000468638"/>
    </source>
</evidence>
<dbReference type="InterPro" id="IPR016047">
    <property type="entry name" value="M23ase_b-sheet_dom"/>
</dbReference>
<sequence>MKAKQTAKNVAKALVKKIAKKVAKAVVKFIFKMVKAFLTKLIAFLVSFLGVPGLVIGVCLFIVGGAVIVVISTFDFGWIGSDSPKTQAEIKEEYNILIEDSSELEQYKVPKELVTAIDGVRIIKEDLKPWEIKPEPIVDGLSPDITYKTYENTYKVKKVKEKECSVENSNSRTTSGCDGDTTTSYSETTKQVEKTKEVHTWNKDISYSYKESDVNDDYELVDTYRRNGEKVEVYEKQLTKWVSKGKDSTPNYSKFDTVLADLDFKDDDVSMLIAGLQQNSISFNGYTGEFSDAVSNAGGPSNVNLDDVEIPEISKGSFTRPAAGPITSHYGQRWGTTHHGIDIGKSGGATPIVAAADGNVYRSYFSSSYGESIYIRHHVNGQLYDTIYAHMVKGSRTVRAGENVKKGEVIGFMGSTGQSTGPHLHFEIHKGKWNYPHKTNSINPYTSGLIKW</sequence>
<dbReference type="Gene3D" id="2.70.70.10">
    <property type="entry name" value="Glucose Permease (Domain IIA)"/>
    <property type="match status" value="1"/>
</dbReference>
<dbReference type="InterPro" id="IPR011055">
    <property type="entry name" value="Dup_hybrid_motif"/>
</dbReference>
<dbReference type="Proteomes" id="UP000468638">
    <property type="component" value="Unassembled WGS sequence"/>
</dbReference>
<gene>
    <name evidence="3" type="ORF">GLW05_18085</name>
</gene>
<dbReference type="GO" id="GO:0004222">
    <property type="term" value="F:metalloendopeptidase activity"/>
    <property type="evidence" value="ECO:0007669"/>
    <property type="project" value="TreeGrafter"/>
</dbReference>
<dbReference type="SUPFAM" id="SSF51261">
    <property type="entry name" value="Duplicated hybrid motif"/>
    <property type="match status" value="1"/>
</dbReference>
<dbReference type="CDD" id="cd12797">
    <property type="entry name" value="M23_peptidase"/>
    <property type="match status" value="1"/>
</dbReference>
<evidence type="ECO:0000256" key="1">
    <source>
        <dbReference type="SAM" id="Phobius"/>
    </source>
</evidence>
<dbReference type="AlphaFoldDB" id="A0A6I5A588"/>
<accession>A0A6I5A588</accession>
<dbReference type="PANTHER" id="PTHR21666:SF270">
    <property type="entry name" value="MUREIN HYDROLASE ACTIVATOR ENVC"/>
    <property type="match status" value="1"/>
</dbReference>
<evidence type="ECO:0000259" key="2">
    <source>
        <dbReference type="Pfam" id="PF01551"/>
    </source>
</evidence>
<protein>
    <submittedName>
        <fullName evidence="3">Peptidoglycan DD-metalloendopeptidase family protein</fullName>
    </submittedName>
</protein>
<dbReference type="PANTHER" id="PTHR21666">
    <property type="entry name" value="PEPTIDASE-RELATED"/>
    <property type="match status" value="1"/>
</dbReference>
<organism evidence="3 4">
    <name type="scientific">Pontibacillus yanchengensis</name>
    <dbReference type="NCBI Taxonomy" id="462910"/>
    <lineage>
        <taxon>Bacteria</taxon>
        <taxon>Bacillati</taxon>
        <taxon>Bacillota</taxon>
        <taxon>Bacilli</taxon>
        <taxon>Bacillales</taxon>
        <taxon>Bacillaceae</taxon>
        <taxon>Pontibacillus</taxon>
    </lineage>
</organism>
<comment type="caution">
    <text evidence="3">The sequence shown here is derived from an EMBL/GenBank/DDBJ whole genome shotgun (WGS) entry which is preliminary data.</text>
</comment>
<evidence type="ECO:0000313" key="3">
    <source>
        <dbReference type="EMBL" id="MYL35493.1"/>
    </source>
</evidence>
<dbReference type="Pfam" id="PF01551">
    <property type="entry name" value="Peptidase_M23"/>
    <property type="match status" value="1"/>
</dbReference>
<dbReference type="OrthoDB" id="9805070at2"/>
<keyword evidence="1" id="KW-0472">Membrane</keyword>
<feature type="transmembrane region" description="Helical" evidence="1">
    <location>
        <begin position="41"/>
        <end position="74"/>
    </location>
</feature>
<dbReference type="InterPro" id="IPR050570">
    <property type="entry name" value="Cell_wall_metabolism_enzyme"/>
</dbReference>
<keyword evidence="1" id="KW-0812">Transmembrane</keyword>
<feature type="domain" description="M23ase beta-sheet core" evidence="2">
    <location>
        <begin position="337"/>
        <end position="432"/>
    </location>
</feature>
<keyword evidence="1" id="KW-1133">Transmembrane helix</keyword>
<proteinExistence type="predicted"/>
<name>A0A6I5A588_9BACI</name>
<reference evidence="3 4" key="1">
    <citation type="submission" date="2019-11" db="EMBL/GenBank/DDBJ databases">
        <title>Genome sequences of 17 halophilic strains isolated from different environments.</title>
        <authorList>
            <person name="Furrow R.E."/>
        </authorList>
    </citation>
    <scope>NUCLEOTIDE SEQUENCE [LARGE SCALE GENOMIC DNA]</scope>
    <source>
        <strain evidence="3 4">22514_16_FS</strain>
    </source>
</reference>